<evidence type="ECO:0000313" key="3">
    <source>
        <dbReference type="EMBL" id="PWR75936.1"/>
    </source>
</evidence>
<protein>
    <submittedName>
        <fullName evidence="3">Type IV pilin</fullName>
    </submittedName>
</protein>
<reference evidence="3 4" key="1">
    <citation type="submission" date="2018-05" db="EMBL/GenBank/DDBJ databases">
        <title>Draft genome of Methanospirillum stamsii Pt1.</title>
        <authorList>
            <person name="Dueholm M.S."/>
            <person name="Nielsen P.H."/>
            <person name="Bakmann L.F."/>
            <person name="Otzen D.E."/>
        </authorList>
    </citation>
    <scope>NUCLEOTIDE SEQUENCE [LARGE SCALE GENOMIC DNA]</scope>
    <source>
        <strain evidence="3 4">Pt1</strain>
    </source>
</reference>
<evidence type="ECO:0000256" key="1">
    <source>
        <dbReference type="SAM" id="Phobius"/>
    </source>
</evidence>
<dbReference type="RefSeq" id="WP_109939513.1">
    <property type="nucleotide sequence ID" value="NZ_CP176366.1"/>
</dbReference>
<accession>A0A2V2NEC5</accession>
<keyword evidence="1" id="KW-0812">Transmembrane</keyword>
<dbReference type="InterPro" id="IPR012859">
    <property type="entry name" value="Pilin_N_archaeal"/>
</dbReference>
<dbReference type="PANTHER" id="PTHR38138:SF1">
    <property type="entry name" value="ARCHAEAL TYPE IV PILIN N-TERMINAL DOMAIN-CONTAINING PROTEIN"/>
    <property type="match status" value="1"/>
</dbReference>
<dbReference type="PANTHER" id="PTHR38138">
    <property type="entry name" value="VNG6441H"/>
    <property type="match status" value="1"/>
</dbReference>
<feature type="transmembrane region" description="Helical" evidence="1">
    <location>
        <begin position="12"/>
        <end position="33"/>
    </location>
</feature>
<proteinExistence type="predicted"/>
<dbReference type="OrthoDB" id="118083at2157"/>
<dbReference type="InterPro" id="IPR013373">
    <property type="entry name" value="Flagellin/pilin_N_arc"/>
</dbReference>
<keyword evidence="1" id="KW-0472">Membrane</keyword>
<comment type="caution">
    <text evidence="3">The sequence shown here is derived from an EMBL/GenBank/DDBJ whole genome shotgun (WGS) entry which is preliminary data.</text>
</comment>
<dbReference type="Proteomes" id="UP000245934">
    <property type="component" value="Unassembled WGS sequence"/>
</dbReference>
<feature type="domain" description="Archaeal Type IV pilin N-terminal" evidence="2">
    <location>
        <begin position="6"/>
        <end position="71"/>
    </location>
</feature>
<evidence type="ECO:0000313" key="4">
    <source>
        <dbReference type="Proteomes" id="UP000245934"/>
    </source>
</evidence>
<dbReference type="EMBL" id="QGMZ01000006">
    <property type="protein sequence ID" value="PWR75936.1"/>
    <property type="molecule type" value="Genomic_DNA"/>
</dbReference>
<dbReference type="Pfam" id="PF07790">
    <property type="entry name" value="Pilin_N"/>
    <property type="match status" value="1"/>
</dbReference>
<name>A0A2V2NEC5_9EURY</name>
<dbReference type="NCBIfam" id="TIGR02537">
    <property type="entry name" value="arch_flag_Nterm"/>
    <property type="match status" value="1"/>
</dbReference>
<gene>
    <name evidence="3" type="ORF">DLD82_02435</name>
</gene>
<organism evidence="3 4">
    <name type="scientific">Methanospirillum stamsii</name>
    <dbReference type="NCBI Taxonomy" id="1277351"/>
    <lineage>
        <taxon>Archaea</taxon>
        <taxon>Methanobacteriati</taxon>
        <taxon>Methanobacteriota</taxon>
        <taxon>Stenosarchaea group</taxon>
        <taxon>Methanomicrobia</taxon>
        <taxon>Methanomicrobiales</taxon>
        <taxon>Methanospirillaceae</taxon>
        <taxon>Methanospirillum</taxon>
    </lineage>
</organism>
<keyword evidence="4" id="KW-1185">Reference proteome</keyword>
<sequence>MYKRDDAVSPVIGVILMVAITVILAAVIAAFVFGMTGSVSKSKNIAFVAELTGTDQTAVIITNHGGTDLGTLGSLSATDGTNELQYRVNTTPFTNKLDANDVGRSIALKWPAASTSKRLVLTGTFTDGSTAILIDRTF</sequence>
<dbReference type="GeneID" id="97607836"/>
<keyword evidence="1" id="KW-1133">Transmembrane helix</keyword>
<evidence type="ECO:0000259" key="2">
    <source>
        <dbReference type="Pfam" id="PF07790"/>
    </source>
</evidence>
<dbReference type="AlphaFoldDB" id="A0A2V2NEC5"/>